<name>A0A7W6H3P8_9HYPH</name>
<evidence type="ECO:0000256" key="1">
    <source>
        <dbReference type="SAM" id="MobiDB-lite"/>
    </source>
</evidence>
<gene>
    <name evidence="3" type="ORF">GGR04_001778</name>
</gene>
<dbReference type="AlphaFoldDB" id="A0A7W6H3P8"/>
<keyword evidence="2" id="KW-0732">Signal</keyword>
<feature type="region of interest" description="Disordered" evidence="1">
    <location>
        <begin position="37"/>
        <end position="113"/>
    </location>
</feature>
<evidence type="ECO:0000313" key="4">
    <source>
        <dbReference type="Proteomes" id="UP000542776"/>
    </source>
</evidence>
<organism evidence="3 4">
    <name type="scientific">Aureimonas pseudogalii</name>
    <dbReference type="NCBI Taxonomy" id="1744844"/>
    <lineage>
        <taxon>Bacteria</taxon>
        <taxon>Pseudomonadati</taxon>
        <taxon>Pseudomonadota</taxon>
        <taxon>Alphaproteobacteria</taxon>
        <taxon>Hyphomicrobiales</taxon>
        <taxon>Aurantimonadaceae</taxon>
        <taxon>Aureimonas</taxon>
    </lineage>
</organism>
<sequence length="113" mass="10912">MSRTLAALAVAALVGSAAPTFAQDSAPIPQGGQVVELGQGTDVAPRYNNLPGVGLEPSSSSRSTSPRGPGGLSNGIGAYGVMAPDASGTAGNATTRIPGAIPDTNSGIGIPLN</sequence>
<dbReference type="EMBL" id="JACIEK010000003">
    <property type="protein sequence ID" value="MBB3997940.1"/>
    <property type="molecule type" value="Genomic_DNA"/>
</dbReference>
<reference evidence="3 4" key="1">
    <citation type="submission" date="2020-08" db="EMBL/GenBank/DDBJ databases">
        <title>Genomic Encyclopedia of Type Strains, Phase IV (KMG-IV): sequencing the most valuable type-strain genomes for metagenomic binning, comparative biology and taxonomic classification.</title>
        <authorList>
            <person name="Goeker M."/>
        </authorList>
    </citation>
    <scope>NUCLEOTIDE SEQUENCE [LARGE SCALE GENOMIC DNA]</scope>
    <source>
        <strain evidence="3 4">DSM 102238</strain>
    </source>
</reference>
<keyword evidence="4" id="KW-1185">Reference proteome</keyword>
<feature type="compositionally biased region" description="Gly residues" evidence="1">
    <location>
        <begin position="68"/>
        <end position="78"/>
    </location>
</feature>
<proteinExistence type="predicted"/>
<comment type="caution">
    <text evidence="3">The sequence shown here is derived from an EMBL/GenBank/DDBJ whole genome shotgun (WGS) entry which is preliminary data.</text>
</comment>
<evidence type="ECO:0000313" key="3">
    <source>
        <dbReference type="EMBL" id="MBB3997940.1"/>
    </source>
</evidence>
<feature type="compositionally biased region" description="Low complexity" evidence="1">
    <location>
        <begin position="57"/>
        <end position="67"/>
    </location>
</feature>
<dbReference type="Proteomes" id="UP000542776">
    <property type="component" value="Unassembled WGS sequence"/>
</dbReference>
<evidence type="ECO:0000256" key="2">
    <source>
        <dbReference type="SAM" id="SignalP"/>
    </source>
</evidence>
<dbReference type="RefSeq" id="WP_183199485.1">
    <property type="nucleotide sequence ID" value="NZ_JACIEK010000003.1"/>
</dbReference>
<accession>A0A7W6H3P8</accession>
<feature type="chain" id="PRO_5030744611" evidence="2">
    <location>
        <begin position="23"/>
        <end position="113"/>
    </location>
</feature>
<feature type="signal peptide" evidence="2">
    <location>
        <begin position="1"/>
        <end position="22"/>
    </location>
</feature>
<protein>
    <submittedName>
        <fullName evidence="3">Uncharacterized protein</fullName>
    </submittedName>
</protein>